<evidence type="ECO:0000313" key="3">
    <source>
        <dbReference type="Proteomes" id="UP000304951"/>
    </source>
</evidence>
<accession>A0A4S8SGU6</accession>
<name>A0A4S8SGU6_AURPU</name>
<gene>
    <name evidence="2" type="ORF">D6D28_05644</name>
</gene>
<sequence>MTVSSAAHFAVALLPLLVSLTRCAALDTAHCTVDHNMRPCSSVFLKDIISARCRHISRHRSARHSQFTRHRCPCLSQKICILLARLASAYLAAAWGVIIRLTFAQPVNAHVASPPTHLSSTHPT</sequence>
<reference evidence="2 3" key="1">
    <citation type="submission" date="2018-10" db="EMBL/GenBank/DDBJ databases">
        <title>Fifty Aureobasidium pullulans genomes reveal a recombining polyextremotolerant generalist.</title>
        <authorList>
            <person name="Gostincar C."/>
            <person name="Turk M."/>
            <person name="Zajc J."/>
            <person name="Gunde-Cimerman N."/>
        </authorList>
    </citation>
    <scope>NUCLEOTIDE SEQUENCE [LARGE SCALE GENOMIC DNA]</scope>
    <source>
        <strain evidence="2 3">EXF-11900</strain>
    </source>
</reference>
<keyword evidence="1" id="KW-0732">Signal</keyword>
<dbReference type="AlphaFoldDB" id="A0A4S8SGU6"/>
<dbReference type="Proteomes" id="UP000304951">
    <property type="component" value="Unassembled WGS sequence"/>
</dbReference>
<feature type="chain" id="PRO_5020462218" description="Secreted protein" evidence="1">
    <location>
        <begin position="26"/>
        <end position="124"/>
    </location>
</feature>
<dbReference type="EMBL" id="QZAF01000233">
    <property type="protein sequence ID" value="THV69781.1"/>
    <property type="molecule type" value="Genomic_DNA"/>
</dbReference>
<evidence type="ECO:0000313" key="2">
    <source>
        <dbReference type="EMBL" id="THV69781.1"/>
    </source>
</evidence>
<evidence type="ECO:0000256" key="1">
    <source>
        <dbReference type="SAM" id="SignalP"/>
    </source>
</evidence>
<organism evidence="2 3">
    <name type="scientific">Aureobasidium pullulans</name>
    <name type="common">Black yeast</name>
    <name type="synonym">Pullularia pullulans</name>
    <dbReference type="NCBI Taxonomy" id="5580"/>
    <lineage>
        <taxon>Eukaryota</taxon>
        <taxon>Fungi</taxon>
        <taxon>Dikarya</taxon>
        <taxon>Ascomycota</taxon>
        <taxon>Pezizomycotina</taxon>
        <taxon>Dothideomycetes</taxon>
        <taxon>Dothideomycetidae</taxon>
        <taxon>Dothideales</taxon>
        <taxon>Saccotheciaceae</taxon>
        <taxon>Aureobasidium</taxon>
    </lineage>
</organism>
<proteinExistence type="predicted"/>
<protein>
    <recommendedName>
        <fullName evidence="4">Secreted protein</fullName>
    </recommendedName>
</protein>
<evidence type="ECO:0008006" key="4">
    <source>
        <dbReference type="Google" id="ProtNLM"/>
    </source>
</evidence>
<feature type="signal peptide" evidence="1">
    <location>
        <begin position="1"/>
        <end position="25"/>
    </location>
</feature>
<comment type="caution">
    <text evidence="2">The sequence shown here is derived from an EMBL/GenBank/DDBJ whole genome shotgun (WGS) entry which is preliminary data.</text>
</comment>